<dbReference type="GO" id="GO:0006355">
    <property type="term" value="P:regulation of DNA-templated transcription"/>
    <property type="evidence" value="ECO:0007669"/>
    <property type="project" value="InterPro"/>
</dbReference>
<protein>
    <recommendedName>
        <fullName evidence="4">HTH luxR-type domain-containing protein</fullName>
    </recommendedName>
</protein>
<feature type="domain" description="HTH luxR-type" evidence="4">
    <location>
        <begin position="421"/>
        <end position="486"/>
    </location>
</feature>
<evidence type="ECO:0000313" key="6">
    <source>
        <dbReference type="Proteomes" id="UP000618733"/>
    </source>
</evidence>
<proteinExistence type="predicted"/>
<evidence type="ECO:0000313" key="5">
    <source>
        <dbReference type="EMBL" id="MBK0422367.1"/>
    </source>
</evidence>
<dbReference type="PANTHER" id="PTHR44688:SF16">
    <property type="entry name" value="DNA-BINDING TRANSCRIPTIONAL ACTIVATOR DEVR_DOSR"/>
    <property type="match status" value="1"/>
</dbReference>
<keyword evidence="6" id="KW-1185">Reference proteome</keyword>
<dbReference type="PROSITE" id="PS50043">
    <property type="entry name" value="HTH_LUXR_2"/>
    <property type="match status" value="1"/>
</dbReference>
<gene>
    <name evidence="5" type="ORF">JD292_09805</name>
</gene>
<keyword evidence="3" id="KW-0804">Transcription</keyword>
<name>A0A934QF64_9MICO</name>
<dbReference type="Gene3D" id="1.10.10.10">
    <property type="entry name" value="Winged helix-like DNA-binding domain superfamily/Winged helix DNA-binding domain"/>
    <property type="match status" value="1"/>
</dbReference>
<dbReference type="InterPro" id="IPR016032">
    <property type="entry name" value="Sig_transdc_resp-reg_C-effctor"/>
</dbReference>
<accession>A0A934QF64</accession>
<dbReference type="Proteomes" id="UP000618733">
    <property type="component" value="Unassembled WGS sequence"/>
</dbReference>
<dbReference type="InterPro" id="IPR000792">
    <property type="entry name" value="Tscrpt_reg_LuxR_C"/>
</dbReference>
<dbReference type="PANTHER" id="PTHR44688">
    <property type="entry name" value="DNA-BINDING TRANSCRIPTIONAL ACTIVATOR DEVR_DOSR"/>
    <property type="match status" value="1"/>
</dbReference>
<dbReference type="EMBL" id="JAEHOI010000009">
    <property type="protein sequence ID" value="MBK0422367.1"/>
    <property type="molecule type" value="Genomic_DNA"/>
</dbReference>
<evidence type="ECO:0000256" key="1">
    <source>
        <dbReference type="ARBA" id="ARBA00023015"/>
    </source>
</evidence>
<reference evidence="5" key="1">
    <citation type="submission" date="2020-12" db="EMBL/GenBank/DDBJ databases">
        <title>Leucobacter sp. CAS2, isolated from Chromium sludge.</title>
        <authorList>
            <person name="Xu Z."/>
        </authorList>
    </citation>
    <scope>NUCLEOTIDE SEQUENCE</scope>
    <source>
        <strain evidence="5">CSA2</strain>
    </source>
</reference>
<keyword evidence="2" id="KW-0238">DNA-binding</keyword>
<comment type="caution">
    <text evidence="5">The sequence shown here is derived from an EMBL/GenBank/DDBJ whole genome shotgun (WGS) entry which is preliminary data.</text>
</comment>
<dbReference type="RefSeq" id="WP_200132562.1">
    <property type="nucleotide sequence ID" value="NZ_JAEHOI010000009.1"/>
</dbReference>
<organism evidence="5 6">
    <name type="scientific">Leucobacter edaphi</name>
    <dbReference type="NCBI Taxonomy" id="2796472"/>
    <lineage>
        <taxon>Bacteria</taxon>
        <taxon>Bacillati</taxon>
        <taxon>Actinomycetota</taxon>
        <taxon>Actinomycetes</taxon>
        <taxon>Micrococcales</taxon>
        <taxon>Microbacteriaceae</taxon>
        <taxon>Leucobacter</taxon>
    </lineage>
</organism>
<keyword evidence="1" id="KW-0805">Transcription regulation</keyword>
<evidence type="ECO:0000256" key="3">
    <source>
        <dbReference type="ARBA" id="ARBA00023163"/>
    </source>
</evidence>
<evidence type="ECO:0000259" key="4">
    <source>
        <dbReference type="PROSITE" id="PS50043"/>
    </source>
</evidence>
<dbReference type="AlphaFoldDB" id="A0A934QF64"/>
<sequence length="490" mass="52817">MTAAQALIESTLQGGIFPSLRQLELLRGARPVMLRDFEHEERRIITAGMILARLRTDDLTGAVELADAVVAAGSDVRDLDAAPTTFLALECALAETYLTAGTTVGLHRRIDRILSIIDEVADPRWWYRVLGIAATSRAFEGDIEAAEGYLDAAHAVAIEHDESRSQESVPATTARQPGLAISDEEADFMCVIANLVVGASSLDVERISGTVPLLHDLVVSDPRALLFAQLAESAVSLLTGDLSAALALAGRVTRVSDDRGKPGILHYAARCLEAEILIARGEPLHALKHISAIESPGSHVLCPGVVRASARLQLGDYRGVLVATTSCAKIRTKHSQWTLPGVLARRAIANMRLGHEATAMNDIEDTMQLLRPTGAAATFFLIPPNEMAALRDFVEVRNPVLGERLAAVQQLLDQELASQGPTVKLPRLSAREQVIAGLLRSPRSYPEIADAEHVALSTVKSQALAVFKKLNVNTREEAVLLLERAGFYET</sequence>
<dbReference type="GO" id="GO:0003677">
    <property type="term" value="F:DNA binding"/>
    <property type="evidence" value="ECO:0007669"/>
    <property type="project" value="UniProtKB-KW"/>
</dbReference>
<dbReference type="SUPFAM" id="SSF46894">
    <property type="entry name" value="C-terminal effector domain of the bipartite response regulators"/>
    <property type="match status" value="1"/>
</dbReference>
<evidence type="ECO:0000256" key="2">
    <source>
        <dbReference type="ARBA" id="ARBA00023125"/>
    </source>
</evidence>
<dbReference type="SMART" id="SM00421">
    <property type="entry name" value="HTH_LUXR"/>
    <property type="match status" value="1"/>
</dbReference>
<dbReference type="InterPro" id="IPR036388">
    <property type="entry name" value="WH-like_DNA-bd_sf"/>
</dbReference>